<proteinExistence type="predicted"/>
<sequence length="46" mass="5048">MTTNGYGKRVPVSQFRLQNRAGKGLIATKFKSRKGQDQLAVPRGGE</sequence>
<evidence type="ECO:0000313" key="1">
    <source>
        <dbReference type="EMBL" id="XPM67247.1"/>
    </source>
</evidence>
<name>A0ACD5H2F8_9CYAN</name>
<dbReference type="Proteomes" id="UP000095472">
    <property type="component" value="Chromosome"/>
</dbReference>
<keyword evidence="2" id="KW-1185">Reference proteome</keyword>
<dbReference type="EMBL" id="CP182909">
    <property type="protein sequence ID" value="XPM67247.1"/>
    <property type="molecule type" value="Genomic_DNA"/>
</dbReference>
<gene>
    <name evidence="1" type="ORF">BH720_023100</name>
</gene>
<protein>
    <submittedName>
        <fullName evidence="1">DNA gyrase C-terminal beta-propeller domain-containing protein</fullName>
    </submittedName>
</protein>
<reference evidence="1 2" key="1">
    <citation type="journal article" date="2016" name="Genome Announc.">
        <title>Draft Genome Sequence of the Thermotolerant Cyanobacterium Desertifilum sp. IPPAS B-1220.</title>
        <authorList>
            <person name="Mironov K.S."/>
            <person name="Sinetova M.A."/>
            <person name="Bolatkhan K."/>
            <person name="Zayadan B.K."/>
            <person name="Ustinova V.V."/>
            <person name="Kupriyanova E.V."/>
            <person name="Skrypnik A.N."/>
            <person name="Gogoleva N.E."/>
            <person name="Gogolev Y.V."/>
            <person name="Los D.A."/>
        </authorList>
    </citation>
    <scope>NUCLEOTIDE SEQUENCE [LARGE SCALE GENOMIC DNA]</scope>
    <source>
        <strain evidence="1 2">IPPAS B-1220</strain>
    </source>
</reference>
<accession>A0ACD5H2F8</accession>
<organism evidence="1 2">
    <name type="scientific">Desertifilum tharense IPPAS B-1220</name>
    <dbReference type="NCBI Taxonomy" id="1781255"/>
    <lineage>
        <taxon>Bacteria</taxon>
        <taxon>Bacillati</taxon>
        <taxon>Cyanobacteriota</taxon>
        <taxon>Cyanophyceae</taxon>
        <taxon>Desertifilales</taxon>
        <taxon>Desertifilaceae</taxon>
        <taxon>Desertifilum</taxon>
    </lineage>
</organism>
<evidence type="ECO:0000313" key="2">
    <source>
        <dbReference type="Proteomes" id="UP000095472"/>
    </source>
</evidence>